<dbReference type="SUPFAM" id="SSF48452">
    <property type="entry name" value="TPR-like"/>
    <property type="match status" value="1"/>
</dbReference>
<dbReference type="Proteomes" id="UP001369082">
    <property type="component" value="Unassembled WGS sequence"/>
</dbReference>
<dbReference type="Gene3D" id="1.25.40.10">
    <property type="entry name" value="Tetratricopeptide repeat domain"/>
    <property type="match status" value="1"/>
</dbReference>
<proteinExistence type="predicted"/>
<evidence type="ECO:0000313" key="4">
    <source>
        <dbReference type="Proteomes" id="UP001369082"/>
    </source>
</evidence>
<keyword evidence="2" id="KW-0732">Signal</keyword>
<accession>A0ABU9GN17</accession>
<gene>
    <name evidence="3" type="ORF">V6256_03425</name>
</gene>
<keyword evidence="1" id="KW-0472">Membrane</keyword>
<protein>
    <submittedName>
        <fullName evidence="3">GGDEF domain-containing protein</fullName>
    </submittedName>
</protein>
<sequence>MSFFPRTLLTSFLLIAHQHVVAIELPSSLVPASIMDSYENRQTKPLTCIKDVTAFVDKVAALPTATGPQRMSSSKAFVPVNRTQNQAPLQLLASCYIEVENYEKALSILMPLLKTPNTAIDRMRSLNLIAGSIPSSERPALNNQTLIKMMQDALVTIEQDKQFNFQHMGDLLNLSITKLALETHQYQLANKSLGIVKNNLKNTTNTKLFAWLAYYYGHYYYQINQQQLAIGHFQTANNLADSAKLIKLSSLVKKSLANLYQENHRYTHAISFASQRVEVLLKTENYVEQADSLIRFAVLKRQNNEFNQATIYLFNAIELIEKKNKKLLAYTYLELGRTYASMPNDIEKNAVLAQKYLQNARNLFKKLNRIEQQTESVLLLAQLNIRNKNTGLAILQLERVLALAKGDLPELRVKAFEMLALSYELAGDHQQANFYFKNFHTLQNAIKEKLFKLQQLKINEQFQLIEQTQQQIQLETKNNQLLLKNNRFENITYFVLILLLLSIVVITLFVRRTRELKESEYLASQKLQFNPRTKLPSHQLQVQNYEYQYQGKPLFYALVYLPFLNNLNANKGLFNSETIEIALGNELREYCADDTQVIQVRDNQLLFISEQADRGEAERFALDIECFFKKFTHKYKLQSQIASGIVAFPFLNNVSRAIAPERMLNLTSLALYGACQIQEKTQQSSWLELYAIEKIQPAFFDGDLWTLGQTGIDKGIVKIKSSHPTTTINWPILKRQ</sequence>
<dbReference type="InterPro" id="IPR011990">
    <property type="entry name" value="TPR-like_helical_dom_sf"/>
</dbReference>
<dbReference type="RefSeq" id="WP_341596659.1">
    <property type="nucleotide sequence ID" value="NZ_JBAKAZ010000008.1"/>
</dbReference>
<feature type="signal peptide" evidence="2">
    <location>
        <begin position="1"/>
        <end position="22"/>
    </location>
</feature>
<reference evidence="3 4" key="1">
    <citation type="submission" date="2024-02" db="EMBL/GenBank/DDBJ databases">
        <title>Bacteria isolated from the canopy kelp, Nereocystis luetkeana.</title>
        <authorList>
            <person name="Pfister C.A."/>
            <person name="Younker I.T."/>
            <person name="Light S.H."/>
        </authorList>
    </citation>
    <scope>NUCLEOTIDE SEQUENCE [LARGE SCALE GENOMIC DNA]</scope>
    <source>
        <strain evidence="3 4">TI.1.05</strain>
    </source>
</reference>
<keyword evidence="4" id="KW-1185">Reference proteome</keyword>
<keyword evidence="1" id="KW-0812">Transmembrane</keyword>
<comment type="caution">
    <text evidence="3">The sequence shown here is derived from an EMBL/GenBank/DDBJ whole genome shotgun (WGS) entry which is preliminary data.</text>
</comment>
<keyword evidence="1" id="KW-1133">Transmembrane helix</keyword>
<dbReference type="EMBL" id="JBAKAZ010000008">
    <property type="protein sequence ID" value="MEL0628649.1"/>
    <property type="molecule type" value="Genomic_DNA"/>
</dbReference>
<feature type="chain" id="PRO_5045728410" evidence="2">
    <location>
        <begin position="23"/>
        <end position="736"/>
    </location>
</feature>
<organism evidence="3 4">
    <name type="scientific">Psychromonas aquatilis</name>
    <dbReference type="NCBI Taxonomy" id="2005072"/>
    <lineage>
        <taxon>Bacteria</taxon>
        <taxon>Pseudomonadati</taxon>
        <taxon>Pseudomonadota</taxon>
        <taxon>Gammaproteobacteria</taxon>
        <taxon>Alteromonadales</taxon>
        <taxon>Psychromonadaceae</taxon>
        <taxon>Psychromonas</taxon>
    </lineage>
</organism>
<evidence type="ECO:0000256" key="2">
    <source>
        <dbReference type="SAM" id="SignalP"/>
    </source>
</evidence>
<name>A0ABU9GN17_9GAMM</name>
<evidence type="ECO:0000313" key="3">
    <source>
        <dbReference type="EMBL" id="MEL0628649.1"/>
    </source>
</evidence>
<feature type="transmembrane region" description="Helical" evidence="1">
    <location>
        <begin position="491"/>
        <end position="510"/>
    </location>
</feature>
<evidence type="ECO:0000256" key="1">
    <source>
        <dbReference type="SAM" id="Phobius"/>
    </source>
</evidence>